<organism evidence="2 3">
    <name type="scientific">Nonomuraea glycinis</name>
    <dbReference type="NCBI Taxonomy" id="2047744"/>
    <lineage>
        <taxon>Bacteria</taxon>
        <taxon>Bacillati</taxon>
        <taxon>Actinomycetota</taxon>
        <taxon>Actinomycetes</taxon>
        <taxon>Streptosporangiales</taxon>
        <taxon>Streptosporangiaceae</taxon>
        <taxon>Nonomuraea</taxon>
    </lineage>
</organism>
<comment type="caution">
    <text evidence="2">The sequence shown here is derived from an EMBL/GenBank/DDBJ whole genome shotgun (WGS) entry which is preliminary data.</text>
</comment>
<gene>
    <name evidence="2" type="ORF">GCM10012278_28170</name>
</gene>
<reference evidence="2" key="1">
    <citation type="journal article" date="2014" name="Int. J. Syst. Evol. Microbiol.">
        <title>Complete genome sequence of Corynebacterium casei LMG S-19264T (=DSM 44701T), isolated from a smear-ripened cheese.</title>
        <authorList>
            <consortium name="US DOE Joint Genome Institute (JGI-PGF)"/>
            <person name="Walter F."/>
            <person name="Albersmeier A."/>
            <person name="Kalinowski J."/>
            <person name="Ruckert C."/>
        </authorList>
    </citation>
    <scope>NUCLEOTIDE SEQUENCE</scope>
    <source>
        <strain evidence="2">CGMCC 4.7430</strain>
    </source>
</reference>
<dbReference type="Proteomes" id="UP000660745">
    <property type="component" value="Unassembled WGS sequence"/>
</dbReference>
<dbReference type="InterPro" id="IPR054241">
    <property type="entry name" value="DUF6968"/>
</dbReference>
<evidence type="ECO:0000313" key="3">
    <source>
        <dbReference type="Proteomes" id="UP000660745"/>
    </source>
</evidence>
<dbReference type="AlphaFoldDB" id="A0A918A6F4"/>
<accession>A0A918A6F4</accession>
<proteinExistence type="predicted"/>
<feature type="domain" description="DUF6968" evidence="1">
    <location>
        <begin position="13"/>
        <end position="104"/>
    </location>
</feature>
<dbReference type="RefSeq" id="WP_189139032.1">
    <property type="nucleotide sequence ID" value="NZ_BMNK01000004.1"/>
</dbReference>
<sequence length="115" mass="12310">MSKTYELGEVVAERRVEAVAADGARTPVVVRIGKPLPDPLPGGDWFCPGQILGLGDEAVRASFGIDSLQAFLLSVYGIRLTLRERAEAASVTLDWLGQPDLGLKVDPEVHRLTGA</sequence>
<protein>
    <recommendedName>
        <fullName evidence="1">DUF6968 domain-containing protein</fullName>
    </recommendedName>
</protein>
<keyword evidence="3" id="KW-1185">Reference proteome</keyword>
<name>A0A918A6F4_9ACTN</name>
<dbReference type="Pfam" id="PF22302">
    <property type="entry name" value="DUF6968"/>
    <property type="match status" value="1"/>
</dbReference>
<dbReference type="EMBL" id="BMNK01000004">
    <property type="protein sequence ID" value="GGP06105.1"/>
    <property type="molecule type" value="Genomic_DNA"/>
</dbReference>
<reference evidence="2" key="2">
    <citation type="submission" date="2020-09" db="EMBL/GenBank/DDBJ databases">
        <authorList>
            <person name="Sun Q."/>
            <person name="Zhou Y."/>
        </authorList>
    </citation>
    <scope>NUCLEOTIDE SEQUENCE</scope>
    <source>
        <strain evidence="2">CGMCC 4.7430</strain>
    </source>
</reference>
<evidence type="ECO:0000259" key="1">
    <source>
        <dbReference type="Pfam" id="PF22302"/>
    </source>
</evidence>
<evidence type="ECO:0000313" key="2">
    <source>
        <dbReference type="EMBL" id="GGP06105.1"/>
    </source>
</evidence>